<dbReference type="InterPro" id="IPR001258">
    <property type="entry name" value="NHL_repeat"/>
</dbReference>
<dbReference type="InterPro" id="IPR011042">
    <property type="entry name" value="6-blade_b-propeller_TolB-like"/>
</dbReference>
<dbReference type="SUPFAM" id="SSF101898">
    <property type="entry name" value="NHL repeat"/>
    <property type="match status" value="2"/>
</dbReference>
<dbReference type="InterPro" id="IPR025883">
    <property type="entry name" value="Cadherin-like_domain"/>
</dbReference>
<dbReference type="PANTHER" id="PTHR13833">
    <property type="match status" value="1"/>
</dbReference>
<reference evidence="5 6" key="1">
    <citation type="journal article" date="2009" name="Stand. Genomic Sci.">
        <title>Complete genome sequence of Pedobacter heparinus type strain (HIM 762-3).</title>
        <authorList>
            <person name="Han C."/>
            <person name="Spring S."/>
            <person name="Lapidus A."/>
            <person name="Del Rio T.G."/>
            <person name="Tice H."/>
            <person name="Copeland A."/>
            <person name="Cheng J.F."/>
            <person name="Lucas S."/>
            <person name="Chen F."/>
            <person name="Nolan M."/>
            <person name="Bruce D."/>
            <person name="Goodwin L."/>
            <person name="Pitluck S."/>
            <person name="Ivanova N."/>
            <person name="Mavromatis K."/>
            <person name="Mikhailova N."/>
            <person name="Pati A."/>
            <person name="Chen A."/>
            <person name="Palaniappan K."/>
            <person name="Land M."/>
            <person name="Hauser L."/>
            <person name="Chang Y.J."/>
            <person name="Jeffries C.C."/>
            <person name="Saunders E."/>
            <person name="Chertkov O."/>
            <person name="Brettin T."/>
            <person name="Goker M."/>
            <person name="Rohde M."/>
            <person name="Bristow J."/>
            <person name="Eisen J.A."/>
            <person name="Markowitz V."/>
            <person name="Hugenholtz P."/>
            <person name="Kyrpides N.C."/>
            <person name="Klenk H.P."/>
            <person name="Detter J.C."/>
        </authorList>
    </citation>
    <scope>NUCLEOTIDE SEQUENCE [LARGE SCALE GENOMIC DNA]</scope>
    <source>
        <strain evidence="6">ATCC 13125 / DSM 2366 / CIP 104194 / JCM 7457 / NBRC 12017 / NCIMB 9290 / NRRL B-14731 / HIM 762-3</strain>
    </source>
</reference>
<dbReference type="GO" id="GO:0016020">
    <property type="term" value="C:membrane"/>
    <property type="evidence" value="ECO:0007669"/>
    <property type="project" value="InterPro"/>
</dbReference>
<evidence type="ECO:0000313" key="5">
    <source>
        <dbReference type="EMBL" id="ACU05179.1"/>
    </source>
</evidence>
<dbReference type="GO" id="GO:0007156">
    <property type="term" value="P:homophilic cell adhesion via plasma membrane adhesion molecules"/>
    <property type="evidence" value="ECO:0007669"/>
    <property type="project" value="InterPro"/>
</dbReference>
<dbReference type="SUPFAM" id="SSF49313">
    <property type="entry name" value="Cadherin-like"/>
    <property type="match status" value="1"/>
</dbReference>
<dbReference type="Gene3D" id="3.30.160.710">
    <property type="match status" value="1"/>
</dbReference>
<dbReference type="InterPro" id="IPR026341">
    <property type="entry name" value="T9SS_type_B"/>
</dbReference>
<dbReference type="Proteomes" id="UP000000852">
    <property type="component" value="Chromosome"/>
</dbReference>
<dbReference type="GO" id="GO:0005509">
    <property type="term" value="F:calcium ion binding"/>
    <property type="evidence" value="ECO:0007669"/>
    <property type="project" value="InterPro"/>
</dbReference>
<dbReference type="SMART" id="SM00112">
    <property type="entry name" value="CA"/>
    <property type="match status" value="1"/>
</dbReference>
<dbReference type="PROSITE" id="PS50268">
    <property type="entry name" value="CADHERIN_2"/>
    <property type="match status" value="1"/>
</dbReference>
<feature type="signal peptide" evidence="3">
    <location>
        <begin position="1"/>
        <end position="35"/>
    </location>
</feature>
<evidence type="ECO:0000313" key="6">
    <source>
        <dbReference type="Proteomes" id="UP000000852"/>
    </source>
</evidence>
<feature type="repeat" description="NHL" evidence="2">
    <location>
        <begin position="659"/>
        <end position="694"/>
    </location>
</feature>
<dbReference type="InterPro" id="IPR013783">
    <property type="entry name" value="Ig-like_fold"/>
</dbReference>
<dbReference type="KEGG" id="phe:Phep_2981"/>
<dbReference type="PROSITE" id="PS51125">
    <property type="entry name" value="NHL"/>
    <property type="match status" value="4"/>
</dbReference>
<organism evidence="5 6">
    <name type="scientific">Pedobacter heparinus (strain ATCC 13125 / DSM 2366 / CIP 104194 / JCM 7457 / NBRC 12017 / NCIMB 9290 / NRRL B-14731 / HIM 762-3)</name>
    <dbReference type="NCBI Taxonomy" id="485917"/>
    <lineage>
        <taxon>Bacteria</taxon>
        <taxon>Pseudomonadati</taxon>
        <taxon>Bacteroidota</taxon>
        <taxon>Sphingobacteriia</taxon>
        <taxon>Sphingobacteriales</taxon>
        <taxon>Sphingobacteriaceae</taxon>
        <taxon>Pedobacter</taxon>
    </lineage>
</organism>
<dbReference type="InterPro" id="IPR008964">
    <property type="entry name" value="Invasin/intimin_cell_adhesion"/>
</dbReference>
<evidence type="ECO:0000256" key="2">
    <source>
        <dbReference type="PROSITE-ProRule" id="PRU00504"/>
    </source>
</evidence>
<dbReference type="RefSeq" id="WP_015808789.1">
    <property type="nucleotide sequence ID" value="NC_013061.1"/>
</dbReference>
<dbReference type="STRING" id="485917.Phep_2981"/>
<evidence type="ECO:0000256" key="1">
    <source>
        <dbReference type="ARBA" id="ARBA00022737"/>
    </source>
</evidence>
<feature type="repeat" description="NHL" evidence="2">
    <location>
        <begin position="718"/>
        <end position="748"/>
    </location>
</feature>
<dbReference type="SUPFAM" id="SSF49373">
    <property type="entry name" value="Invasin/intimin cell-adhesion fragments"/>
    <property type="match status" value="2"/>
</dbReference>
<dbReference type="Pfam" id="PF18676">
    <property type="entry name" value="MBG_2"/>
    <property type="match status" value="5"/>
</dbReference>
<dbReference type="OrthoDB" id="355609at2"/>
<evidence type="ECO:0000259" key="4">
    <source>
        <dbReference type="PROSITE" id="PS50268"/>
    </source>
</evidence>
<dbReference type="eggNOG" id="COG5492">
    <property type="taxonomic scope" value="Bacteria"/>
</dbReference>
<proteinExistence type="predicted"/>
<dbReference type="Pfam" id="PF12733">
    <property type="entry name" value="Cadherin-like"/>
    <property type="match status" value="1"/>
</dbReference>
<dbReference type="InterPro" id="IPR015919">
    <property type="entry name" value="Cadherin-like_sf"/>
</dbReference>
<dbReference type="InterPro" id="IPR041248">
    <property type="entry name" value="YDG"/>
</dbReference>
<feature type="domain" description="Cadherin" evidence="4">
    <location>
        <begin position="1934"/>
        <end position="2024"/>
    </location>
</feature>
<dbReference type="CDD" id="cd14953">
    <property type="entry name" value="NHL_like_1"/>
    <property type="match status" value="1"/>
</dbReference>
<dbReference type="InterPro" id="IPR041286">
    <property type="entry name" value="MBG_2"/>
</dbReference>
<dbReference type="InterPro" id="IPR002126">
    <property type="entry name" value="Cadherin-like_dom"/>
</dbReference>
<feature type="repeat" description="NHL" evidence="2">
    <location>
        <begin position="61"/>
        <end position="92"/>
    </location>
</feature>
<dbReference type="Gene3D" id="2.60.40.1080">
    <property type="match status" value="2"/>
</dbReference>
<dbReference type="eggNOG" id="COG3391">
    <property type="taxonomic scope" value="Bacteria"/>
</dbReference>
<dbReference type="Pfam" id="PF01436">
    <property type="entry name" value="NHL"/>
    <property type="match status" value="4"/>
</dbReference>
<gene>
    <name evidence="5" type="ordered locus">Phep_2981</name>
</gene>
<feature type="repeat" description="NHL" evidence="2">
    <location>
        <begin position="551"/>
        <end position="586"/>
    </location>
</feature>
<feature type="chain" id="PRO_5002974497" evidence="3">
    <location>
        <begin position="36"/>
        <end position="2296"/>
    </location>
</feature>
<dbReference type="PANTHER" id="PTHR13833:SF71">
    <property type="entry name" value="NHL DOMAIN-CONTAINING PROTEIN"/>
    <property type="match status" value="1"/>
</dbReference>
<dbReference type="EMBL" id="CP001681">
    <property type="protein sequence ID" value="ACU05179.1"/>
    <property type="molecule type" value="Genomic_DNA"/>
</dbReference>
<dbReference type="HOGENOM" id="CLU_230197_0_0_10"/>
<keyword evidence="1" id="KW-0677">Repeat</keyword>
<dbReference type="Pfam" id="PF18657">
    <property type="entry name" value="YDG"/>
    <property type="match status" value="2"/>
</dbReference>
<dbReference type="NCBIfam" id="TIGR04131">
    <property type="entry name" value="Bac_Flav_CTERM"/>
    <property type="match status" value="1"/>
</dbReference>
<evidence type="ECO:0000256" key="3">
    <source>
        <dbReference type="SAM" id="SignalP"/>
    </source>
</evidence>
<keyword evidence="3" id="KW-0732">Signal</keyword>
<sequence length="2296" mass="238485">MDITATQLFFASSKRSATFILLFLFHFFAALSSQAQTVSPYAGTGVDGYYEGDNNDAITAQFSYIGGITTDANNNLYVTDSRNYCIRKIDQNGKVSVIAGIPTTAGSTNPLPSGPAGSTALPSLGTRITLLNNNMYFGYNGFTLGEISAGNVSFWKPIHTNPGSSLPTAYTFKAYGNALYLGHSGGISVVDVSTRTLVKTITLPGTGQINTMAIDASGNIFAIDADGALTKVNGVTGAVTTLIAKNSDPDLYVNTGDLDVDQSGNLYFVNSLDYVLKIDGTTFQRTKIYVTTGTFGLKLLSIAPNGDIFVGHTNRRIYKIAVPSANANLSALAISSGTLQPVFDKNTLGYTASVDPAVSSITLTPTVDHASASLHIRLNGGSYTSLSSGTASAALPLTTGDNTIEIRVTAQNNSTKTYTLIVNRPAPPLPLSPQFTSTPVTTAAVNQRYTYQIQAISGAKEPISLTAAGLPDWLVLTPGLVVKRFVGKDLGYANGTGTSAMFNSPAGIAMDAAGNTYLADRGNHRIRKISPAGVVTTLAGSGTAGFADGAGAAAQFNDPSGVAVDAAGNVYVSDTRNFRVRKITPAGQVSTFAGTGTYGYANGTTTTATFTYLLGIAIDNSGNLYVTDQDVNSIRKITPGGVVSTFAGSGVKGFKDGTGTAAQFAFPTGLAADAAGNVYVADRDNHRIRKITAAGVVTTLAGNGTADFADGTQANARFNMPVGVAVDANGNVFVADRNNFRIRKVTPAGVVSTYAGKGTSGFAEGLSGDAQFKLVFGLAMSSISGNLYISDQGNFNVSFITDGGILSGTPTVAGVNAIKLKATNTNGNQDQDFDITVTGPATLSNFPDLDKAEGNAPFALTAPQSNNALGTFTYTSSNPAVASIIGNMVTIHKPGQVVITATQQAYDYFTQSQITATLRITGKPAFTSQPLTTATVGQAYSYSIKASKEGSLETSIAAPTLPDWLTLDGQKYNPVVLATSTLEMSGLTKDSEGNIYSTEYNGQAIYKINKSNGAILPWANRVTGRVYGIAVHDGYLYISRVDDRKITRIQLANPAAGESDVITNINGPMSFTVHNNELYAAMQTKIIKINTTAKTYQTFLDVPGANLSGLVFDQQGNLLFGQSYPITRIAKFDGQTVSTLIPDVFAYNLDMDKSGALYVAGYGLTKYTADLSSSTKLTEARNVLGLLLDDSENLYYNNFSENTINMLELAAILTGTPQVKDIGVHPVVLKASNTAGSTNQTFNITVSGPATLSNFANLSKQYGDSDFTITAPQSNNADGAFTYSSSDPAVAAVNGSSIKLLKPGSTTITATQAANGYYTSATITATLTVLPKALSLSLSAAPLITKSYDGTTAVSLSEGNYQLTGLVGSDVLTVSGTASFDSKNAGENKTVLVKGFVLSGAKKDYYSLTTGALSTTGSITARTITARVNPVRKTYDGNEAATVNFIDFSVADGLIANDQLAVTYGSASYDNPNAGSTKPVAFADLNLTGADKANYKLADVAVTGAIEARAVTVTASTGAKVYGEPDPEFGYTLSEPLIPGDAFKGKLDRTAGETVNTYPVSRGTLELGSNYTLNFVGADFTISPRPLTITAAQLNKTYGTALTFSGTEFTATGLVYGNTVGSVNLSSPGALATATVAGGPYPLVPSAASGTALSNYTISYVNGTLTIDPKALVVVNDSRTKAYGESLGNADFTGSLTGLQNGDLISLSRSSTGAVSSAAAGVNYPIVATLADPQGKLGNYTLSNTDGTLTVAQRSLTITALPAVKTYGETLNFAGTAFSTTGLINNDVVNSVTLTSNGAAAAATVADQPYAIVPSAAIGTGLNNYAISYVNGALSVNKKALIITADNKEKFAGTANPVLTASYNGFVNNDSNAALTAQPQITTTANTNSPIGDYVINIGGAAAANYSISYIPGNLKIKPGAPTSISLAGVMLYENSPAGTNAGTLSSTSDDPSAIFTYTLAAGAGDTDNSLFAINGNKINTSAALDYENKAVYKIRVRSTTQNSLWLEKELSINLTDVNEAPALAAIADQTICFTTAVQTVALTGISAGPETTQTTTLTVSSNNAGLFDALNVSGSGATGTLTYRIKAGALAGTARVTVTVKDNGGTANGGIDTYSRTFTLTVNALPVVSISSDKGTEISKGEAVLLTATGGSSYVWANANGIIRGQNTAVLELRPSQTTTYTVTVTNASGCTATKSFTLTVLEDFATIKATNIMSPNGDGLNDKWVIDNIDLYPNNEVRIFDKAGRFIYGKKGYDNSWDATLNGSPLAEGTYYYVIDFGTSRPKFKGFITVIRQD</sequence>
<name>C6Y2G9_PEDHD</name>
<dbReference type="Pfam" id="PF13585">
    <property type="entry name" value="CHU_C"/>
    <property type="match status" value="1"/>
</dbReference>
<accession>C6Y2G9</accession>
<keyword evidence="6" id="KW-1185">Reference proteome</keyword>
<dbReference type="Gene3D" id="2.120.10.30">
    <property type="entry name" value="TolB, C-terminal domain"/>
    <property type="match status" value="7"/>
</dbReference>
<protein>
    <submittedName>
        <fullName evidence="5">NHL repeat containing protein</fullName>
    </submittedName>
</protein>
<dbReference type="Gene3D" id="2.60.40.10">
    <property type="entry name" value="Immunoglobulins"/>
    <property type="match status" value="3"/>
</dbReference>
<dbReference type="Gene3D" id="2.60.40.60">
    <property type="entry name" value="Cadherins"/>
    <property type="match status" value="1"/>
</dbReference>
<dbReference type="SUPFAM" id="SSF63829">
    <property type="entry name" value="Calcium-dependent phosphotriesterase"/>
    <property type="match status" value="1"/>
</dbReference>